<evidence type="ECO:0000313" key="1">
    <source>
        <dbReference type="EMBL" id="KAI9512440.1"/>
    </source>
</evidence>
<proteinExistence type="predicted"/>
<accession>A0ACC0ULG6</accession>
<evidence type="ECO:0000313" key="2">
    <source>
        <dbReference type="Proteomes" id="UP001207468"/>
    </source>
</evidence>
<keyword evidence="2" id="KW-1185">Reference proteome</keyword>
<dbReference type="Proteomes" id="UP001207468">
    <property type="component" value="Unassembled WGS sequence"/>
</dbReference>
<name>A0ACC0ULG6_9AGAM</name>
<protein>
    <submittedName>
        <fullName evidence="1">Uncharacterized protein</fullName>
    </submittedName>
</protein>
<sequence>MIADPMSNQNQNRSQSRRPIQNIAWPKSIDPKTEQVPIISPSATPLLSEGFSAKPRRRSRTRSRGRSSQDFAGKTKVTLYPTNAAPSANESSPHESPVSSTPQPTALTSPPPVPPIHANFAFLQAPRIFPSPEPGTIYHGRPPKTPGPERAPWGLFQPLAGPDAYDPLLASPPITPPPLPGKLFRNNTAGGSGGERIAARKVMMRQLGRRLKEAEAEQTSGGEDSQPATTARRKQRAIQRLPSTRSTVVESRTLPSHYWVPQVTQDGQQIYYVNTQTGQHYIRDLPIDAEGDLSEVDFHASSSTVVDGRESPSAASPTTPLSPSAAADHGHGQASPIPRSTYNGRSDRPPRIASPRPPHAPGVLLSTSSESADASAPAYLSVSSQEQQEVFPTSPFATPLREKQGSDEEEDARTDHETARRSPWNDAYDREISWVAEIVPERIPVHDDDDYDDPDDMDEPRNPSVARHHPDHDEHEHEYDDDSLPRAFHSKNLVVDIEASPEAPKHSQIPPSPSSAIVLPRHLSNDSRIFPAHLSLSSPSPPQLPSPNTEYLEWEESLRVIVPDTKPKKNGESSQSRWDKVKNAIARLGPRNNSIKERANNTDSSTRMENGASLTGASKPDKELRSSYFSSSSGAVSPVPPASSGTLQKYGGDAKLFPFPGIKRLEEERRTRGGGGLSLNASSPDIALPPTLDEFSAISSGSASSRTPHASPEVPRDRKLSRRASDTHLFQKFNSANTPPALSSQSTSPSLDPTSPSTSNLDRLAGTSPTNREGVKTWLRAKNLFPSQSSQPSFSGLQQPVSAPVVITQSGSTDESRNLPDLLDGRKERRVNWEDIWTPTTTNGSAAQSRQTQNVPEPESSTRELPSAGSLTLETPARGRSSFSEERIITSKGDAQSVMYPTRFISPTPDPNLSATPNPTPSLDGYASQSSPSSSSSERFLEPTTSRTPEEMILERLEPADVTRVT</sequence>
<organism evidence="1 2">
    <name type="scientific">Russula earlei</name>
    <dbReference type="NCBI Taxonomy" id="71964"/>
    <lineage>
        <taxon>Eukaryota</taxon>
        <taxon>Fungi</taxon>
        <taxon>Dikarya</taxon>
        <taxon>Basidiomycota</taxon>
        <taxon>Agaricomycotina</taxon>
        <taxon>Agaricomycetes</taxon>
        <taxon>Russulales</taxon>
        <taxon>Russulaceae</taxon>
        <taxon>Russula</taxon>
    </lineage>
</organism>
<dbReference type="EMBL" id="JAGFNK010000009">
    <property type="protein sequence ID" value="KAI9512440.1"/>
    <property type="molecule type" value="Genomic_DNA"/>
</dbReference>
<gene>
    <name evidence="1" type="ORF">F5148DRAFT_903024</name>
</gene>
<comment type="caution">
    <text evidence="1">The sequence shown here is derived from an EMBL/GenBank/DDBJ whole genome shotgun (WGS) entry which is preliminary data.</text>
</comment>
<reference evidence="1" key="1">
    <citation type="submission" date="2021-03" db="EMBL/GenBank/DDBJ databases">
        <title>Evolutionary priming and transition to the ectomycorrhizal habit in an iconic lineage of mushroom-forming fungi: is preadaptation a requirement?</title>
        <authorList>
            <consortium name="DOE Joint Genome Institute"/>
            <person name="Looney B.P."/>
            <person name="Miyauchi S."/>
            <person name="Morin E."/>
            <person name="Drula E."/>
            <person name="Courty P.E."/>
            <person name="Chicoki N."/>
            <person name="Fauchery L."/>
            <person name="Kohler A."/>
            <person name="Kuo A."/>
            <person name="LaButti K."/>
            <person name="Pangilinan J."/>
            <person name="Lipzen A."/>
            <person name="Riley R."/>
            <person name="Andreopoulos W."/>
            <person name="He G."/>
            <person name="Johnson J."/>
            <person name="Barry K.W."/>
            <person name="Grigoriev I.V."/>
            <person name="Nagy L."/>
            <person name="Hibbett D."/>
            <person name="Henrissat B."/>
            <person name="Matheny P.B."/>
            <person name="Labbe J."/>
            <person name="Martin A.F."/>
        </authorList>
    </citation>
    <scope>NUCLEOTIDE SEQUENCE</scope>
    <source>
        <strain evidence="1">BPL698</strain>
    </source>
</reference>